<dbReference type="GO" id="GO:0005886">
    <property type="term" value="C:plasma membrane"/>
    <property type="evidence" value="ECO:0007669"/>
    <property type="project" value="UniProtKB-SubCell"/>
</dbReference>
<accession>A0A540V9G1</accession>
<dbReference type="AlphaFoldDB" id="A0A540V9G1"/>
<dbReference type="Proteomes" id="UP000317371">
    <property type="component" value="Unassembled WGS sequence"/>
</dbReference>
<dbReference type="InParanoid" id="A0A540V9G1"/>
<keyword evidence="5 8" id="KW-0812">Transmembrane</keyword>
<feature type="transmembrane region" description="Helical" evidence="8">
    <location>
        <begin position="348"/>
        <end position="370"/>
    </location>
</feature>
<evidence type="ECO:0000256" key="4">
    <source>
        <dbReference type="ARBA" id="ARBA00022519"/>
    </source>
</evidence>
<evidence type="ECO:0000259" key="9">
    <source>
        <dbReference type="PROSITE" id="PS50928"/>
    </source>
</evidence>
<evidence type="ECO:0000256" key="3">
    <source>
        <dbReference type="ARBA" id="ARBA00022475"/>
    </source>
</evidence>
<feature type="transmembrane region" description="Helical" evidence="8">
    <location>
        <begin position="382"/>
        <end position="402"/>
    </location>
</feature>
<feature type="transmembrane region" description="Helical" evidence="8">
    <location>
        <begin position="408"/>
        <end position="430"/>
    </location>
</feature>
<feature type="transmembrane region" description="Helical" evidence="8">
    <location>
        <begin position="509"/>
        <end position="533"/>
    </location>
</feature>
<dbReference type="Gene3D" id="1.10.3720.10">
    <property type="entry name" value="MetI-like"/>
    <property type="match status" value="2"/>
</dbReference>
<evidence type="ECO:0000256" key="6">
    <source>
        <dbReference type="ARBA" id="ARBA00022989"/>
    </source>
</evidence>
<dbReference type="PANTHER" id="PTHR43357:SF4">
    <property type="entry name" value="INNER MEMBRANE ABC TRANSPORTER PERMEASE PROTEIN YDCV"/>
    <property type="match status" value="1"/>
</dbReference>
<protein>
    <submittedName>
        <fullName evidence="10">Iron ABC transporter permease</fullName>
    </submittedName>
</protein>
<organism evidence="10 11">
    <name type="scientific">Litorilinea aerophila</name>
    <dbReference type="NCBI Taxonomy" id="1204385"/>
    <lineage>
        <taxon>Bacteria</taxon>
        <taxon>Bacillati</taxon>
        <taxon>Chloroflexota</taxon>
        <taxon>Caldilineae</taxon>
        <taxon>Caldilineales</taxon>
        <taxon>Caldilineaceae</taxon>
        <taxon>Litorilinea</taxon>
    </lineage>
</organism>
<dbReference type="CDD" id="cd06261">
    <property type="entry name" value="TM_PBP2"/>
    <property type="match status" value="2"/>
</dbReference>
<dbReference type="GO" id="GO:0055085">
    <property type="term" value="P:transmembrane transport"/>
    <property type="evidence" value="ECO:0007669"/>
    <property type="project" value="InterPro"/>
</dbReference>
<feature type="transmembrane region" description="Helical" evidence="8">
    <location>
        <begin position="234"/>
        <end position="257"/>
    </location>
</feature>
<feature type="transmembrane region" description="Helical" evidence="8">
    <location>
        <begin position="287"/>
        <end position="309"/>
    </location>
</feature>
<evidence type="ECO:0000256" key="8">
    <source>
        <dbReference type="RuleBase" id="RU363032"/>
    </source>
</evidence>
<dbReference type="InterPro" id="IPR035906">
    <property type="entry name" value="MetI-like_sf"/>
</dbReference>
<evidence type="ECO:0000313" key="10">
    <source>
        <dbReference type="EMBL" id="TQE93406.1"/>
    </source>
</evidence>
<sequence>MLYALPLLFLAGFYLYPLGHILATSFRPEGTWTLRGIEQTVRQPFFWKVLWFTTWQAAASTGLTLILGLPVAYPFARYRFPGKSLLRALTTIPFVMPTVVVATAFITLVGDNGLLNQWLQEWFHLDEPPIRLLQTVWIILLAHAFYNVSVIVRTVGGFWAHLNPHLEEAAAVLGASRWRLFREITLPLLAPSILAASLLVFLFCFTSFGVVLILGGLRYATLEVEIYRQAVSLFNLPVAAFLSLVQMAITFTIMAVYTRLQARASLPLEMRPQERTARPVTGTWQRLGLGLILVVTLLLLLAPLLALAWRSFTLGGEGFTLAYYRELAVNRRQSAFFVPPLTAVRNSLLFAMATVVLSLFLGIVSAYLLARPRSWVTALLDPIFLLPLGTSAVTLGFGYIISMGPLRTSLALVPIAHSLIASPFVVRTFLPALRGLDPRLREAAAVLGAPPWRGWWEVDVPILFRAVLVSATFAFTISLGEFGATLLVSRPDVPTMPVVIYRALGQPGLLNYGQALAMSTILMVVSAAGLLAIERFRFQDIGEF</sequence>
<keyword evidence="2 8" id="KW-0813">Transport</keyword>
<keyword evidence="3" id="KW-1003">Cell membrane</keyword>
<gene>
    <name evidence="10" type="ORF">FKZ61_21665</name>
</gene>
<feature type="transmembrane region" description="Helical" evidence="8">
    <location>
        <begin position="88"/>
        <end position="110"/>
    </location>
</feature>
<proteinExistence type="inferred from homology"/>
<dbReference type="PANTHER" id="PTHR43357">
    <property type="entry name" value="INNER MEMBRANE ABC TRANSPORTER PERMEASE PROTEIN YDCV"/>
    <property type="match status" value="1"/>
</dbReference>
<feature type="domain" description="ABC transmembrane type-1" evidence="9">
    <location>
        <begin position="50"/>
        <end position="257"/>
    </location>
</feature>
<keyword evidence="4" id="KW-0997">Cell inner membrane</keyword>
<evidence type="ECO:0000256" key="7">
    <source>
        <dbReference type="ARBA" id="ARBA00023136"/>
    </source>
</evidence>
<keyword evidence="6 8" id="KW-1133">Transmembrane helix</keyword>
<keyword evidence="7 8" id="KW-0472">Membrane</keyword>
<evidence type="ECO:0000256" key="5">
    <source>
        <dbReference type="ARBA" id="ARBA00022692"/>
    </source>
</evidence>
<keyword evidence="11" id="KW-1185">Reference proteome</keyword>
<feature type="transmembrane region" description="Helical" evidence="8">
    <location>
        <begin position="462"/>
        <end position="489"/>
    </location>
</feature>
<comment type="caution">
    <text evidence="10">The sequence shown here is derived from an EMBL/GenBank/DDBJ whole genome shotgun (WGS) entry which is preliminary data.</text>
</comment>
<feature type="transmembrane region" description="Helical" evidence="8">
    <location>
        <begin position="130"/>
        <end position="152"/>
    </location>
</feature>
<comment type="subcellular location">
    <subcellularLocation>
        <location evidence="1">Cell inner membrane</location>
        <topology evidence="1">Multi-pass membrane protein</topology>
    </subcellularLocation>
    <subcellularLocation>
        <location evidence="8">Cell membrane</location>
        <topology evidence="8">Multi-pass membrane protein</topology>
    </subcellularLocation>
</comment>
<evidence type="ECO:0000256" key="2">
    <source>
        <dbReference type="ARBA" id="ARBA00022448"/>
    </source>
</evidence>
<reference evidence="10 11" key="1">
    <citation type="submission" date="2019-06" db="EMBL/GenBank/DDBJ databases">
        <title>Genome sequence of Litorilinea aerophila BAA-2444.</title>
        <authorList>
            <person name="Maclea K.S."/>
            <person name="Maurais E.G."/>
            <person name="Iannazzi L.C."/>
        </authorList>
    </citation>
    <scope>NUCLEOTIDE SEQUENCE [LARGE SCALE GENOMIC DNA]</scope>
    <source>
        <strain evidence="10 11">ATCC BAA-2444</strain>
    </source>
</reference>
<dbReference type="OrthoDB" id="9776648at2"/>
<dbReference type="EMBL" id="VIGC01000041">
    <property type="protein sequence ID" value="TQE93406.1"/>
    <property type="molecule type" value="Genomic_DNA"/>
</dbReference>
<evidence type="ECO:0000256" key="1">
    <source>
        <dbReference type="ARBA" id="ARBA00004429"/>
    </source>
</evidence>
<feature type="transmembrane region" description="Helical" evidence="8">
    <location>
        <begin position="186"/>
        <end position="214"/>
    </location>
</feature>
<dbReference type="PROSITE" id="PS50928">
    <property type="entry name" value="ABC_TM1"/>
    <property type="match status" value="2"/>
</dbReference>
<feature type="domain" description="ABC transmembrane type-1" evidence="9">
    <location>
        <begin position="344"/>
        <end position="533"/>
    </location>
</feature>
<evidence type="ECO:0000313" key="11">
    <source>
        <dbReference type="Proteomes" id="UP000317371"/>
    </source>
</evidence>
<dbReference type="InterPro" id="IPR000515">
    <property type="entry name" value="MetI-like"/>
</dbReference>
<dbReference type="SUPFAM" id="SSF161098">
    <property type="entry name" value="MetI-like"/>
    <property type="match status" value="2"/>
</dbReference>
<name>A0A540V9G1_9CHLR</name>
<feature type="transmembrane region" description="Helical" evidence="8">
    <location>
        <begin position="55"/>
        <end position="76"/>
    </location>
</feature>
<comment type="similarity">
    <text evidence="8">Belongs to the binding-protein-dependent transport system permease family.</text>
</comment>
<dbReference type="Pfam" id="PF00528">
    <property type="entry name" value="BPD_transp_1"/>
    <property type="match status" value="2"/>
</dbReference>